<dbReference type="AlphaFoldDB" id="A0A537JCW0"/>
<proteinExistence type="predicted"/>
<feature type="non-terminal residue" evidence="2">
    <location>
        <position position="170"/>
    </location>
</feature>
<evidence type="ECO:0000313" key="2">
    <source>
        <dbReference type="EMBL" id="TMI81363.1"/>
    </source>
</evidence>
<evidence type="ECO:0000313" key="3">
    <source>
        <dbReference type="Proteomes" id="UP000320048"/>
    </source>
</evidence>
<reference evidence="2 3" key="1">
    <citation type="journal article" date="2019" name="Nat. Microbiol.">
        <title>Mediterranean grassland soil C-N compound turnover is dependent on rainfall and depth, and is mediated by genomically divergent microorganisms.</title>
        <authorList>
            <person name="Diamond S."/>
            <person name="Andeer P.F."/>
            <person name="Li Z."/>
            <person name="Crits-Christoph A."/>
            <person name="Burstein D."/>
            <person name="Anantharaman K."/>
            <person name="Lane K.R."/>
            <person name="Thomas B.C."/>
            <person name="Pan C."/>
            <person name="Northen T.R."/>
            <person name="Banfield J.F."/>
        </authorList>
    </citation>
    <scope>NUCLEOTIDE SEQUENCE [LARGE SCALE GENOMIC DNA]</scope>
    <source>
        <strain evidence="2">NP_7</strain>
    </source>
</reference>
<evidence type="ECO:0000259" key="1">
    <source>
        <dbReference type="Pfam" id="PF12867"/>
    </source>
</evidence>
<accession>A0A537JCW0</accession>
<feature type="domain" description="DinB-like" evidence="1">
    <location>
        <begin position="101"/>
        <end position="165"/>
    </location>
</feature>
<dbReference type="InterPro" id="IPR034660">
    <property type="entry name" value="DinB/YfiT-like"/>
</dbReference>
<dbReference type="EMBL" id="VBAO01000175">
    <property type="protein sequence ID" value="TMI81363.1"/>
    <property type="molecule type" value="Genomic_DNA"/>
</dbReference>
<comment type="caution">
    <text evidence="2">The sequence shown here is derived from an EMBL/GenBank/DDBJ whole genome shotgun (WGS) entry which is preliminary data.</text>
</comment>
<organism evidence="2 3">
    <name type="scientific">Candidatus Segetimicrobium genomatis</name>
    <dbReference type="NCBI Taxonomy" id="2569760"/>
    <lineage>
        <taxon>Bacteria</taxon>
        <taxon>Bacillati</taxon>
        <taxon>Candidatus Sysuimicrobiota</taxon>
        <taxon>Candidatus Sysuimicrobiia</taxon>
        <taxon>Candidatus Sysuimicrobiales</taxon>
        <taxon>Candidatus Segetimicrobiaceae</taxon>
        <taxon>Candidatus Segetimicrobium</taxon>
    </lineage>
</organism>
<dbReference type="InterPro" id="IPR024775">
    <property type="entry name" value="DinB-like"/>
</dbReference>
<protein>
    <submittedName>
        <fullName evidence="2">DinB family protein</fullName>
    </submittedName>
</protein>
<gene>
    <name evidence="2" type="ORF">E6H04_06970</name>
</gene>
<dbReference type="SUPFAM" id="SSF109854">
    <property type="entry name" value="DinB/YfiT-like putative metalloenzymes"/>
    <property type="match status" value="1"/>
</dbReference>
<sequence length="170" mass="18847">MVVLPGQPPIPGFNARALSAAIGIGERVPEQRLGTVMESFDRVLAALLGAMAQLGNADLILKMPNRARKLGELVHDVFYKALTWVPEDGRVARRDAVGQHQDATRYPDVASLRRYGEAARAVLRERFAPQRGDADRLVETPDGSMTLTDAVVWLANHSAHHLRQIYWVME</sequence>
<dbReference type="Proteomes" id="UP000320048">
    <property type="component" value="Unassembled WGS sequence"/>
</dbReference>
<dbReference type="Gene3D" id="1.20.120.450">
    <property type="entry name" value="dinb family like domain"/>
    <property type="match status" value="1"/>
</dbReference>
<dbReference type="Pfam" id="PF12867">
    <property type="entry name" value="DinB_2"/>
    <property type="match status" value="1"/>
</dbReference>
<name>A0A537JCW0_9BACT</name>